<dbReference type="Gene3D" id="1.10.10.10">
    <property type="entry name" value="Winged helix-like DNA-binding domain superfamily/Winged helix DNA-binding domain"/>
    <property type="match status" value="1"/>
</dbReference>
<dbReference type="EMBL" id="JACGWZ010000001">
    <property type="protein sequence ID" value="MBA8824064.1"/>
    <property type="molecule type" value="Genomic_DNA"/>
</dbReference>
<protein>
    <submittedName>
        <fullName evidence="5">Putative transcriptional regulator</fullName>
    </submittedName>
</protein>
<dbReference type="InterPro" id="IPR036388">
    <property type="entry name" value="WH-like_DNA-bd_sf"/>
</dbReference>
<name>A0A839DRC1_9PSEU</name>
<dbReference type="GO" id="GO:0045892">
    <property type="term" value="P:negative regulation of DNA-templated transcription"/>
    <property type="evidence" value="ECO:0007669"/>
    <property type="project" value="InterPro"/>
</dbReference>
<evidence type="ECO:0000256" key="4">
    <source>
        <dbReference type="ARBA" id="ARBA00023163"/>
    </source>
</evidence>
<dbReference type="Gene3D" id="6.10.140.850">
    <property type="match status" value="1"/>
</dbReference>
<dbReference type="SUPFAM" id="SSF46785">
    <property type="entry name" value="Winged helix' DNA-binding domain"/>
    <property type="match status" value="1"/>
</dbReference>
<sequence>MRLGDLERAIMEVLWHHPDGLLAREVADRLPSSPAATTVLTVLDRLTRKQLVTRTKQGRAHRYAPMASKEAFLATAMHTALVEADDPDAVLSHFVGSVSEEETALLRRALTQVDRDHSEGPEVGES</sequence>
<keyword evidence="3" id="KW-0238">DNA-binding</keyword>
<evidence type="ECO:0000313" key="5">
    <source>
        <dbReference type="EMBL" id="MBA8824064.1"/>
    </source>
</evidence>
<comment type="caution">
    <text evidence="5">The sequence shown here is derived from an EMBL/GenBank/DDBJ whole genome shotgun (WGS) entry which is preliminary data.</text>
</comment>
<evidence type="ECO:0000256" key="1">
    <source>
        <dbReference type="ARBA" id="ARBA00011046"/>
    </source>
</evidence>
<proteinExistence type="inferred from homology"/>
<evidence type="ECO:0000313" key="6">
    <source>
        <dbReference type="Proteomes" id="UP000569329"/>
    </source>
</evidence>
<comment type="similarity">
    <text evidence="1">Belongs to the BlaI transcriptional regulatory family.</text>
</comment>
<accession>A0A839DRC1</accession>
<dbReference type="RefSeq" id="WP_182543229.1">
    <property type="nucleotide sequence ID" value="NZ_JACGWZ010000001.1"/>
</dbReference>
<keyword evidence="2" id="KW-0805">Transcription regulation</keyword>
<dbReference type="Pfam" id="PF03965">
    <property type="entry name" value="Penicillinase_R"/>
    <property type="match status" value="1"/>
</dbReference>
<organism evidence="5 6">
    <name type="scientific">Halosaccharopolyspora lacisalsi</name>
    <dbReference type="NCBI Taxonomy" id="1000566"/>
    <lineage>
        <taxon>Bacteria</taxon>
        <taxon>Bacillati</taxon>
        <taxon>Actinomycetota</taxon>
        <taxon>Actinomycetes</taxon>
        <taxon>Pseudonocardiales</taxon>
        <taxon>Pseudonocardiaceae</taxon>
        <taxon>Halosaccharopolyspora</taxon>
    </lineage>
</organism>
<gene>
    <name evidence="5" type="ORF">FHX42_001393</name>
</gene>
<dbReference type="GO" id="GO:0003677">
    <property type="term" value="F:DNA binding"/>
    <property type="evidence" value="ECO:0007669"/>
    <property type="project" value="UniProtKB-KW"/>
</dbReference>
<dbReference type="InterPro" id="IPR005650">
    <property type="entry name" value="BlaI_family"/>
</dbReference>
<dbReference type="InterPro" id="IPR036390">
    <property type="entry name" value="WH_DNA-bd_sf"/>
</dbReference>
<keyword evidence="6" id="KW-1185">Reference proteome</keyword>
<evidence type="ECO:0000256" key="3">
    <source>
        <dbReference type="ARBA" id="ARBA00023125"/>
    </source>
</evidence>
<keyword evidence="4" id="KW-0804">Transcription</keyword>
<reference evidence="5 6" key="1">
    <citation type="submission" date="2020-07" db="EMBL/GenBank/DDBJ databases">
        <title>Sequencing the genomes of 1000 actinobacteria strains.</title>
        <authorList>
            <person name="Klenk H.-P."/>
        </authorList>
    </citation>
    <scope>NUCLEOTIDE SEQUENCE [LARGE SCALE GENOMIC DNA]</scope>
    <source>
        <strain evidence="5 6">DSM 45975</strain>
    </source>
</reference>
<dbReference type="Proteomes" id="UP000569329">
    <property type="component" value="Unassembled WGS sequence"/>
</dbReference>
<evidence type="ECO:0000256" key="2">
    <source>
        <dbReference type="ARBA" id="ARBA00023015"/>
    </source>
</evidence>
<dbReference type="AlphaFoldDB" id="A0A839DRC1"/>